<evidence type="ECO:0000313" key="2">
    <source>
        <dbReference type="EMBL" id="KAF7517495.1"/>
    </source>
</evidence>
<organism evidence="2 3">
    <name type="scientific">Penicillium crustosum</name>
    <name type="common">Blue mold fungus</name>
    <dbReference type="NCBI Taxonomy" id="36656"/>
    <lineage>
        <taxon>Eukaryota</taxon>
        <taxon>Fungi</taxon>
        <taxon>Dikarya</taxon>
        <taxon>Ascomycota</taxon>
        <taxon>Pezizomycotina</taxon>
        <taxon>Eurotiomycetes</taxon>
        <taxon>Eurotiomycetidae</taxon>
        <taxon>Eurotiales</taxon>
        <taxon>Aspergillaceae</taxon>
        <taxon>Penicillium</taxon>
    </lineage>
</organism>
<evidence type="ECO:0000313" key="3">
    <source>
        <dbReference type="Proteomes" id="UP000701341"/>
    </source>
</evidence>
<dbReference type="Pfam" id="PF13472">
    <property type="entry name" value="Lipase_GDSL_2"/>
    <property type="match status" value="1"/>
</dbReference>
<protein>
    <recommendedName>
        <fullName evidence="1">SGNH hydrolase-type esterase domain-containing protein</fullName>
    </recommendedName>
</protein>
<comment type="caution">
    <text evidence="2">The sequence shown here is derived from an EMBL/GenBank/DDBJ whole genome shotgun (WGS) entry which is preliminary data.</text>
</comment>
<dbReference type="Proteomes" id="UP000701341">
    <property type="component" value="Unassembled WGS sequence"/>
</dbReference>
<dbReference type="Gene3D" id="3.40.50.1110">
    <property type="entry name" value="SGNH hydrolase"/>
    <property type="match status" value="1"/>
</dbReference>
<dbReference type="GO" id="GO:0004622">
    <property type="term" value="F:phosphatidylcholine lysophospholipase activity"/>
    <property type="evidence" value="ECO:0007669"/>
    <property type="project" value="TreeGrafter"/>
</dbReference>
<name>A0A9P5GB01_PENCR</name>
<sequence>MVGSRKDGPMPNNNHEGWRGFRIDQIEGKARKSVESLSPNVFLVNAGSNDCLQTFNIPEAGNRLGGMLDYLWLASPQSTILLSTLLANADKEVNLKVMRVNDQFRALAQQKATEQKKIVLVEMDTPDGPDVQSFVDGIHPDDKGYYKMAILWLRGIQEALQKGFIDGSKYTL</sequence>
<dbReference type="CDD" id="cd01833">
    <property type="entry name" value="XynB_like"/>
    <property type="match status" value="1"/>
</dbReference>
<reference evidence="2" key="1">
    <citation type="submission" date="2020-02" db="EMBL/GenBank/DDBJ databases">
        <authorList>
            <person name="Lichtner F.J."/>
        </authorList>
    </citation>
    <scope>NUCLEOTIDE SEQUENCE</scope>
    <source>
        <strain evidence="2">G10</strain>
    </source>
</reference>
<dbReference type="InterPro" id="IPR013830">
    <property type="entry name" value="SGNH_hydro"/>
</dbReference>
<dbReference type="InterPro" id="IPR051532">
    <property type="entry name" value="Ester_Hydrolysis_Enzymes"/>
</dbReference>
<dbReference type="InterPro" id="IPR036514">
    <property type="entry name" value="SGNH_hydro_sf"/>
</dbReference>
<dbReference type="PANTHER" id="PTHR30383">
    <property type="entry name" value="THIOESTERASE 1/PROTEASE 1/LYSOPHOSPHOLIPASE L1"/>
    <property type="match status" value="1"/>
</dbReference>
<dbReference type="SUPFAM" id="SSF52266">
    <property type="entry name" value="SGNH hydrolase"/>
    <property type="match status" value="1"/>
</dbReference>
<feature type="domain" description="SGNH hydrolase-type esterase" evidence="1">
    <location>
        <begin position="13"/>
        <end position="145"/>
    </location>
</feature>
<keyword evidence="3" id="KW-1185">Reference proteome</keyword>
<gene>
    <name evidence="2" type="ORF">PCG10_001173</name>
</gene>
<dbReference type="PANTHER" id="PTHR30383:SF31">
    <property type="entry name" value="SGNH HYDROLASE-TYPE ESTERASE DOMAIN-CONTAINING PROTEIN-RELATED"/>
    <property type="match status" value="1"/>
</dbReference>
<dbReference type="AlphaFoldDB" id="A0A9P5GB01"/>
<dbReference type="EMBL" id="JAAOZQ010000114">
    <property type="protein sequence ID" value="KAF7517495.1"/>
    <property type="molecule type" value="Genomic_DNA"/>
</dbReference>
<evidence type="ECO:0000259" key="1">
    <source>
        <dbReference type="Pfam" id="PF13472"/>
    </source>
</evidence>
<accession>A0A9P5GB01</accession>
<proteinExistence type="predicted"/>